<reference evidence="1" key="1">
    <citation type="submission" date="2023-03" db="EMBL/GenBank/DDBJ databases">
        <title>Massive genome expansion in bonnet fungi (Mycena s.s.) driven by repeated elements and novel gene families across ecological guilds.</title>
        <authorList>
            <consortium name="Lawrence Berkeley National Laboratory"/>
            <person name="Harder C.B."/>
            <person name="Miyauchi S."/>
            <person name="Viragh M."/>
            <person name="Kuo A."/>
            <person name="Thoen E."/>
            <person name="Andreopoulos B."/>
            <person name="Lu D."/>
            <person name="Skrede I."/>
            <person name="Drula E."/>
            <person name="Henrissat B."/>
            <person name="Morin E."/>
            <person name="Kohler A."/>
            <person name="Barry K."/>
            <person name="LaButti K."/>
            <person name="Morin E."/>
            <person name="Salamov A."/>
            <person name="Lipzen A."/>
            <person name="Mereny Z."/>
            <person name="Hegedus B."/>
            <person name="Baldrian P."/>
            <person name="Stursova M."/>
            <person name="Weitz H."/>
            <person name="Taylor A."/>
            <person name="Grigoriev I.V."/>
            <person name="Nagy L.G."/>
            <person name="Martin F."/>
            <person name="Kauserud H."/>
        </authorList>
    </citation>
    <scope>NUCLEOTIDE SEQUENCE</scope>
    <source>
        <strain evidence="1">CBHHK188m</strain>
    </source>
</reference>
<dbReference type="AlphaFoldDB" id="A0AAD7NBS7"/>
<dbReference type="EMBL" id="JARJLG010000070">
    <property type="protein sequence ID" value="KAJ7753667.1"/>
    <property type="molecule type" value="Genomic_DNA"/>
</dbReference>
<comment type="caution">
    <text evidence="1">The sequence shown here is derived from an EMBL/GenBank/DDBJ whole genome shotgun (WGS) entry which is preliminary data.</text>
</comment>
<sequence length="300" mass="33811">MPVHEAENESLLKATDTEKNGAEAGECLKFTGAGLDIPVDIAADCVKHDPMHNKAIPGLRNEFSKKLPSNSLADGAVHKEVTWCLTEFYSEIALADDPTIGQLLMPQRQGTPPTGEPQGYTQLAGCNTQSHMDWHRQPSSGPAAFEADVTGSQVLTILDKIWEQSPVKHNPPNNGAQTRDLVIAVRSRVLIQHTNKFNSYGSTRKYFIYPTYEDFIRDHSDRRSKHPLSMHYSFVYSTYSSENPQSAFLALNFEVLHKSPKVDLKYSRVLRYQIWAEFGVIWHYKPQTEGNEDSLQLLHL</sequence>
<protein>
    <submittedName>
        <fullName evidence="1">Uncharacterized protein</fullName>
    </submittedName>
</protein>
<gene>
    <name evidence="1" type="ORF">DFH07DRAFT_774064</name>
</gene>
<dbReference type="Proteomes" id="UP001215280">
    <property type="component" value="Unassembled WGS sequence"/>
</dbReference>
<proteinExistence type="predicted"/>
<name>A0AAD7NBS7_9AGAR</name>
<evidence type="ECO:0000313" key="1">
    <source>
        <dbReference type="EMBL" id="KAJ7753667.1"/>
    </source>
</evidence>
<accession>A0AAD7NBS7</accession>
<evidence type="ECO:0000313" key="2">
    <source>
        <dbReference type="Proteomes" id="UP001215280"/>
    </source>
</evidence>
<keyword evidence="2" id="KW-1185">Reference proteome</keyword>
<organism evidence="1 2">
    <name type="scientific">Mycena maculata</name>
    <dbReference type="NCBI Taxonomy" id="230809"/>
    <lineage>
        <taxon>Eukaryota</taxon>
        <taxon>Fungi</taxon>
        <taxon>Dikarya</taxon>
        <taxon>Basidiomycota</taxon>
        <taxon>Agaricomycotina</taxon>
        <taxon>Agaricomycetes</taxon>
        <taxon>Agaricomycetidae</taxon>
        <taxon>Agaricales</taxon>
        <taxon>Marasmiineae</taxon>
        <taxon>Mycenaceae</taxon>
        <taxon>Mycena</taxon>
    </lineage>
</organism>